<keyword evidence="2" id="KW-1185">Reference proteome</keyword>
<evidence type="ECO:0000313" key="1">
    <source>
        <dbReference type="EMBL" id="VDP60596.1"/>
    </source>
</evidence>
<evidence type="ECO:0000313" key="2">
    <source>
        <dbReference type="Proteomes" id="UP000279833"/>
    </source>
</evidence>
<protein>
    <submittedName>
        <fullName evidence="3">Reverse transcriptase domain-containing protein</fullName>
    </submittedName>
</protein>
<dbReference type="Proteomes" id="UP000279833">
    <property type="component" value="Unassembled WGS sequence"/>
</dbReference>
<accession>A0A183KLR2</accession>
<reference evidence="1 2" key="2">
    <citation type="submission" date="2018-11" db="EMBL/GenBank/DDBJ databases">
        <authorList>
            <consortium name="Pathogen Informatics"/>
        </authorList>
    </citation>
    <scope>NUCLEOTIDE SEQUENCE [LARGE SCALE GENOMIC DNA]</scope>
    <source>
        <strain evidence="1">Dakar</strain>
        <strain evidence="2">Dakar, Senegal</strain>
    </source>
</reference>
<sequence length="80" mass="8768">MHLFQDPVISSSGFVGVHTTLSTRDETTQIDRIPINSHLRAVGNGGVDLLSGERLVDLEFTDDIVLLCDDTQVAQERTNS</sequence>
<name>A0A183KLR2_9TREM</name>
<organism evidence="3">
    <name type="scientific">Schistosoma curassoni</name>
    <dbReference type="NCBI Taxonomy" id="6186"/>
    <lineage>
        <taxon>Eukaryota</taxon>
        <taxon>Metazoa</taxon>
        <taxon>Spiralia</taxon>
        <taxon>Lophotrochozoa</taxon>
        <taxon>Platyhelminthes</taxon>
        <taxon>Trematoda</taxon>
        <taxon>Digenea</taxon>
        <taxon>Strigeidida</taxon>
        <taxon>Schistosomatoidea</taxon>
        <taxon>Schistosomatidae</taxon>
        <taxon>Schistosoma</taxon>
    </lineage>
</organism>
<gene>
    <name evidence="1" type="ORF">SCUD_LOCUS15977</name>
</gene>
<reference evidence="3" key="1">
    <citation type="submission" date="2016-06" db="UniProtKB">
        <authorList>
            <consortium name="WormBaseParasite"/>
        </authorList>
    </citation>
    <scope>IDENTIFICATION</scope>
</reference>
<dbReference type="EMBL" id="UZAK01038188">
    <property type="protein sequence ID" value="VDP60596.1"/>
    <property type="molecule type" value="Genomic_DNA"/>
</dbReference>
<dbReference type="AlphaFoldDB" id="A0A183KLR2"/>
<evidence type="ECO:0000313" key="3">
    <source>
        <dbReference type="WBParaSite" id="SCUD_0001598001-mRNA-1"/>
    </source>
</evidence>
<dbReference type="WBParaSite" id="SCUD_0001598001-mRNA-1">
    <property type="protein sequence ID" value="SCUD_0001598001-mRNA-1"/>
    <property type="gene ID" value="SCUD_0001598001"/>
</dbReference>
<proteinExistence type="predicted"/>